<keyword evidence="2" id="KW-0488">Methylation</keyword>
<dbReference type="GO" id="GO:0003747">
    <property type="term" value="F:translation release factor activity"/>
    <property type="evidence" value="ECO:0007669"/>
    <property type="project" value="InterPro"/>
</dbReference>
<dbReference type="InterPro" id="IPR045853">
    <property type="entry name" value="Pep_chain_release_fac_I_sf"/>
</dbReference>
<evidence type="ECO:0000259" key="5">
    <source>
        <dbReference type="PROSITE" id="PS00745"/>
    </source>
</evidence>
<protein>
    <recommendedName>
        <fullName evidence="5">Prokaryotic-type class I peptide chain release factors domain-containing protein</fullName>
    </recommendedName>
</protein>
<feature type="coiled-coil region" evidence="4">
    <location>
        <begin position="26"/>
        <end position="77"/>
    </location>
</feature>
<keyword evidence="3" id="KW-0648">Protein biosynthesis</keyword>
<keyword evidence="7" id="KW-1185">Reference proteome</keyword>
<evidence type="ECO:0000256" key="4">
    <source>
        <dbReference type="SAM" id="Coils"/>
    </source>
</evidence>
<evidence type="ECO:0000313" key="7">
    <source>
        <dbReference type="Proteomes" id="UP000283509"/>
    </source>
</evidence>
<dbReference type="Gene3D" id="3.30.70.1660">
    <property type="match status" value="1"/>
</dbReference>
<evidence type="ECO:0000256" key="1">
    <source>
        <dbReference type="ARBA" id="ARBA00010835"/>
    </source>
</evidence>
<dbReference type="EMBL" id="QCYY01002017">
    <property type="protein sequence ID" value="ROT73578.1"/>
    <property type="molecule type" value="Genomic_DNA"/>
</dbReference>
<evidence type="ECO:0000256" key="3">
    <source>
        <dbReference type="ARBA" id="ARBA00022917"/>
    </source>
</evidence>
<dbReference type="Pfam" id="PF03462">
    <property type="entry name" value="PCRF"/>
    <property type="match status" value="1"/>
</dbReference>
<dbReference type="OrthoDB" id="6337226at2759"/>
<dbReference type="STRING" id="6689.A0A423TAW8"/>
<dbReference type="PROSITE" id="PS00745">
    <property type="entry name" value="RF_PROK_I"/>
    <property type="match status" value="1"/>
</dbReference>
<comment type="caution">
    <text evidence="6">The sequence shown here is derived from an EMBL/GenBank/DDBJ whole genome shotgun (WGS) entry which is preliminary data.</text>
</comment>
<dbReference type="PANTHER" id="PTHR43804">
    <property type="entry name" value="LD18447P"/>
    <property type="match status" value="1"/>
</dbReference>
<feature type="domain" description="Prokaryotic-type class I peptide chain release factors" evidence="5">
    <location>
        <begin position="209"/>
        <end position="225"/>
    </location>
</feature>
<reference evidence="6 7" key="2">
    <citation type="submission" date="2019-01" db="EMBL/GenBank/DDBJ databases">
        <title>The decoding of complex shrimp genome reveals the adaptation for benthos swimmer, frequently molting mechanism and breeding impact on genome.</title>
        <authorList>
            <person name="Sun Y."/>
            <person name="Gao Y."/>
            <person name="Yu Y."/>
        </authorList>
    </citation>
    <scope>NUCLEOTIDE SEQUENCE [LARGE SCALE GENOMIC DNA]</scope>
    <source>
        <tissue evidence="6">Muscle</tissue>
    </source>
</reference>
<proteinExistence type="inferred from homology"/>
<dbReference type="AlphaFoldDB" id="A0A423TAW8"/>
<evidence type="ECO:0000313" key="6">
    <source>
        <dbReference type="EMBL" id="ROT73578.1"/>
    </source>
</evidence>
<name>A0A423TAW8_PENVA</name>
<dbReference type="InterPro" id="IPR050057">
    <property type="entry name" value="Prokaryotic/Mito_RF"/>
</dbReference>
<dbReference type="PANTHER" id="PTHR43804:SF7">
    <property type="entry name" value="LD18447P"/>
    <property type="match status" value="1"/>
</dbReference>
<dbReference type="GO" id="GO:0005737">
    <property type="term" value="C:cytoplasm"/>
    <property type="evidence" value="ECO:0007669"/>
    <property type="project" value="UniProtKB-ARBA"/>
</dbReference>
<evidence type="ECO:0000256" key="2">
    <source>
        <dbReference type="ARBA" id="ARBA00022481"/>
    </source>
</evidence>
<dbReference type="InterPro" id="IPR000352">
    <property type="entry name" value="Pep_chain_release_fac_I"/>
</dbReference>
<dbReference type="Gene3D" id="6.10.140.1950">
    <property type="match status" value="1"/>
</dbReference>
<comment type="similarity">
    <text evidence="1">Belongs to the prokaryotic/mitochondrial release factor family.</text>
</comment>
<organism evidence="6 7">
    <name type="scientific">Penaeus vannamei</name>
    <name type="common">Whiteleg shrimp</name>
    <name type="synonym">Litopenaeus vannamei</name>
    <dbReference type="NCBI Taxonomy" id="6689"/>
    <lineage>
        <taxon>Eukaryota</taxon>
        <taxon>Metazoa</taxon>
        <taxon>Ecdysozoa</taxon>
        <taxon>Arthropoda</taxon>
        <taxon>Crustacea</taxon>
        <taxon>Multicrustacea</taxon>
        <taxon>Malacostraca</taxon>
        <taxon>Eumalacostraca</taxon>
        <taxon>Eucarida</taxon>
        <taxon>Decapoda</taxon>
        <taxon>Dendrobranchiata</taxon>
        <taxon>Penaeoidea</taxon>
        <taxon>Penaeidae</taxon>
        <taxon>Penaeus</taxon>
    </lineage>
</organism>
<dbReference type="Proteomes" id="UP000283509">
    <property type="component" value="Unassembled WGS sequence"/>
</dbReference>
<dbReference type="InterPro" id="IPR005139">
    <property type="entry name" value="PCRF"/>
</dbReference>
<dbReference type="FunFam" id="3.30.160.20:FF:000004">
    <property type="entry name" value="Peptide chain release factor 1"/>
    <property type="match status" value="1"/>
</dbReference>
<reference evidence="6 7" key="1">
    <citation type="submission" date="2018-04" db="EMBL/GenBank/DDBJ databases">
        <authorList>
            <person name="Zhang X."/>
            <person name="Yuan J."/>
            <person name="Li F."/>
            <person name="Xiang J."/>
        </authorList>
    </citation>
    <scope>NUCLEOTIDE SEQUENCE [LARGE SCALE GENOMIC DNA]</scope>
    <source>
        <tissue evidence="6">Muscle</tissue>
    </source>
</reference>
<dbReference type="Gene3D" id="3.30.160.20">
    <property type="match status" value="1"/>
</dbReference>
<dbReference type="Pfam" id="PF00472">
    <property type="entry name" value="RF-1"/>
    <property type="match status" value="1"/>
</dbReference>
<keyword evidence="4" id="KW-0175">Coiled coil</keyword>
<sequence length="347" mass="39379">MRKRFRSCFQSPTEEDQLTARSLKPLMVLLEEVDKIQSDIDDLRSMASDPENDKEMKQLAESDLEDALEKLKEIEDDVLNSLVPPEPLEDTDTIVEVSAGIGGQEAMLFCQEVFTMYTSYAEYMGWEADVTDYETTDIGGVRHAVAIIRGEGAYRLLKYEGGIHRVQRVPKTEKAGRIHTSTVSVAVMPQPSEIDVQISEKDLKIETKRASGAGGQHVNTTDSAVRIVHIPTGIAVESQKERSQHRNKDECMKKLRVQLYQVQLDENMAHYTSNRKLQVGTRARSEKIRTYNYPQDRVTDHRIGVSVHNLQSVLNGSEDLHALICQLLEEGWKERLWDIINNPQISQ</sequence>
<dbReference type="SMART" id="SM00937">
    <property type="entry name" value="PCRF"/>
    <property type="match status" value="1"/>
</dbReference>
<dbReference type="SUPFAM" id="SSF75620">
    <property type="entry name" value="Release factor"/>
    <property type="match status" value="1"/>
</dbReference>
<gene>
    <name evidence="6" type="ORF">C7M84_007972</name>
</gene>
<accession>A0A423TAW8</accession>